<dbReference type="Pfam" id="PF16178">
    <property type="entry name" value="Anoct_dimer"/>
    <property type="match status" value="1"/>
</dbReference>
<dbReference type="EMBL" id="KQ416518">
    <property type="protein sequence ID" value="KOF96634.1"/>
    <property type="molecule type" value="Genomic_DNA"/>
</dbReference>
<gene>
    <name evidence="3" type="ORF">OCBIM_22034175mg</name>
</gene>
<evidence type="ECO:0000256" key="1">
    <source>
        <dbReference type="SAM" id="MobiDB-lite"/>
    </source>
</evidence>
<dbReference type="InterPro" id="IPR032394">
    <property type="entry name" value="Anoct_dimer"/>
</dbReference>
<dbReference type="GO" id="GO:0046983">
    <property type="term" value="F:protein dimerization activity"/>
    <property type="evidence" value="ECO:0007669"/>
    <property type="project" value="InterPro"/>
</dbReference>
<dbReference type="OrthoDB" id="296386at2759"/>
<evidence type="ECO:0000259" key="2">
    <source>
        <dbReference type="Pfam" id="PF16178"/>
    </source>
</evidence>
<feature type="region of interest" description="Disordered" evidence="1">
    <location>
        <begin position="39"/>
        <end position="73"/>
    </location>
</feature>
<accession>A0A0L8I5M5</accession>
<protein>
    <recommendedName>
        <fullName evidence="2">Anoctamin dimerisation domain-containing protein</fullName>
    </recommendedName>
</protein>
<dbReference type="AlphaFoldDB" id="A0A0L8I5M5"/>
<reference evidence="3" key="1">
    <citation type="submission" date="2015-07" db="EMBL/GenBank/DDBJ databases">
        <title>MeaNS - Measles Nucleotide Surveillance Program.</title>
        <authorList>
            <person name="Tran T."/>
            <person name="Druce J."/>
        </authorList>
    </citation>
    <scope>NUCLEOTIDE SEQUENCE</scope>
    <source>
        <strain evidence="3">UCB-OBI-ISO-001</strain>
        <tissue evidence="3">Gonad</tissue>
    </source>
</reference>
<proteinExistence type="predicted"/>
<sequence length="120" mass="13809">MSKKPNFFKNAISPDKEPNYPVMYGATTPPSVQVPIGFEQLSEQQAGKEQQNGHNMEPTSNDESEEKSLNSLYFDDQKRQIDFVLAFNKECDDGKNENRRHQFENSLEKFGLELEYATKV</sequence>
<feature type="domain" description="Anoctamin dimerisation" evidence="2">
    <location>
        <begin position="73"/>
        <end position="119"/>
    </location>
</feature>
<name>A0A0L8I5M5_OCTBM</name>
<organism evidence="3">
    <name type="scientific">Octopus bimaculoides</name>
    <name type="common">California two-spotted octopus</name>
    <dbReference type="NCBI Taxonomy" id="37653"/>
    <lineage>
        <taxon>Eukaryota</taxon>
        <taxon>Metazoa</taxon>
        <taxon>Spiralia</taxon>
        <taxon>Lophotrochozoa</taxon>
        <taxon>Mollusca</taxon>
        <taxon>Cephalopoda</taxon>
        <taxon>Coleoidea</taxon>
        <taxon>Octopodiformes</taxon>
        <taxon>Octopoda</taxon>
        <taxon>Incirrata</taxon>
        <taxon>Octopodidae</taxon>
        <taxon>Octopus</taxon>
    </lineage>
</organism>
<evidence type="ECO:0000313" key="3">
    <source>
        <dbReference type="EMBL" id="KOF96634.1"/>
    </source>
</evidence>
<feature type="region of interest" description="Disordered" evidence="1">
    <location>
        <begin position="1"/>
        <end position="26"/>
    </location>
</feature>
<feature type="compositionally biased region" description="Polar residues" evidence="1">
    <location>
        <begin position="41"/>
        <end position="59"/>
    </location>
</feature>